<dbReference type="Pfam" id="PF13614">
    <property type="entry name" value="AAA_31"/>
    <property type="match status" value="1"/>
</dbReference>
<reference evidence="4 5" key="1">
    <citation type="journal article" date="2016" name="Antonie Van Leeuwenhoek">
        <title>Dongia soli sp. nov., isolated from soil from Dokdo, Korea.</title>
        <authorList>
            <person name="Kim D.U."/>
            <person name="Lee H."/>
            <person name="Kim H."/>
            <person name="Kim S.G."/>
            <person name="Ka J.O."/>
        </authorList>
    </citation>
    <scope>NUCLEOTIDE SEQUENCE [LARGE SCALE GENOMIC DNA]</scope>
    <source>
        <strain evidence="4 5">D78</strain>
    </source>
</reference>
<protein>
    <submittedName>
        <fullName evidence="4">AAA family ATPase</fullName>
    </submittedName>
</protein>
<sequence>MNHRLNIDVFALAPETAESALGLKNLPAFLRATVNPHSGGLAGAVKHYATNAASQLIIVEDDGDTAALIKRLEGLAGVVEPGRKLIVIGAVNDITIYRQIISMGVADYLLSPASIGDLSAAIERATHDPAAQPKGKVISFYGIRGGVGSSTVAHNVAWLLSTQMKMRTILVDLDLAFGTAALAFNEEPRQPLIDALLDPERLDPILLQRFMVGESDDLQILSTHGMPRSSMILSQLAIEKLVDLSRQMADIVVLDLPHYWANWVEDLLLLADETILVASLDLANLRDARNLVDLLRAKRGEEREARLVISKADMGKRSRLTVKDFTSTLSVQPLAQIPFDPTSFIESVNDGKVISEKNRKHKAALAFQRIADAVSGRPQPARRLMSWRPALKRQVAKPART</sequence>
<evidence type="ECO:0000313" key="5">
    <source>
        <dbReference type="Proteomes" id="UP001279642"/>
    </source>
</evidence>
<dbReference type="Gene3D" id="3.40.50.300">
    <property type="entry name" value="P-loop containing nucleotide triphosphate hydrolases"/>
    <property type="match status" value="1"/>
</dbReference>
<dbReference type="PANTHER" id="PTHR43384">
    <property type="entry name" value="SEPTUM SITE-DETERMINING PROTEIN MIND HOMOLOG, CHLOROPLASTIC-RELATED"/>
    <property type="match status" value="1"/>
</dbReference>
<gene>
    <name evidence="4" type="ORF">SMD27_10600</name>
</gene>
<feature type="domain" description="AAA" evidence="3">
    <location>
        <begin position="136"/>
        <end position="287"/>
    </location>
</feature>
<dbReference type="RefSeq" id="WP_320508334.1">
    <property type="nucleotide sequence ID" value="NZ_JAXCLW010000002.1"/>
</dbReference>
<dbReference type="SUPFAM" id="SSF52172">
    <property type="entry name" value="CheY-like"/>
    <property type="match status" value="1"/>
</dbReference>
<comment type="caution">
    <text evidence="4">The sequence shown here is derived from an EMBL/GenBank/DDBJ whole genome shotgun (WGS) entry which is preliminary data.</text>
</comment>
<dbReference type="InterPro" id="IPR011006">
    <property type="entry name" value="CheY-like_superfamily"/>
</dbReference>
<dbReference type="InterPro" id="IPR050625">
    <property type="entry name" value="ParA/MinD_ATPase"/>
</dbReference>
<dbReference type="PANTHER" id="PTHR43384:SF6">
    <property type="entry name" value="SEPTUM SITE-DETERMINING PROTEIN MIND HOMOLOG, CHLOROPLASTIC"/>
    <property type="match status" value="1"/>
</dbReference>
<dbReference type="Gene3D" id="3.40.50.2300">
    <property type="match status" value="1"/>
</dbReference>
<proteinExistence type="predicted"/>
<keyword evidence="5" id="KW-1185">Reference proteome</keyword>
<keyword evidence="1" id="KW-0547">Nucleotide-binding</keyword>
<organism evidence="4 5">
    <name type="scientific">Dongia soli</name>
    <dbReference type="NCBI Taxonomy" id="600628"/>
    <lineage>
        <taxon>Bacteria</taxon>
        <taxon>Pseudomonadati</taxon>
        <taxon>Pseudomonadota</taxon>
        <taxon>Alphaproteobacteria</taxon>
        <taxon>Rhodospirillales</taxon>
        <taxon>Dongiaceae</taxon>
        <taxon>Dongia</taxon>
    </lineage>
</organism>
<dbReference type="InterPro" id="IPR027417">
    <property type="entry name" value="P-loop_NTPase"/>
</dbReference>
<accession>A0ABU5ECL3</accession>
<dbReference type="EMBL" id="JAXCLW010000002">
    <property type="protein sequence ID" value="MDY0883295.1"/>
    <property type="molecule type" value="Genomic_DNA"/>
</dbReference>
<dbReference type="Proteomes" id="UP001279642">
    <property type="component" value="Unassembled WGS sequence"/>
</dbReference>
<keyword evidence="2" id="KW-0067">ATP-binding</keyword>
<evidence type="ECO:0000259" key="3">
    <source>
        <dbReference type="Pfam" id="PF13614"/>
    </source>
</evidence>
<dbReference type="SUPFAM" id="SSF52540">
    <property type="entry name" value="P-loop containing nucleoside triphosphate hydrolases"/>
    <property type="match status" value="1"/>
</dbReference>
<evidence type="ECO:0000313" key="4">
    <source>
        <dbReference type="EMBL" id="MDY0883295.1"/>
    </source>
</evidence>
<evidence type="ECO:0000256" key="2">
    <source>
        <dbReference type="ARBA" id="ARBA00022840"/>
    </source>
</evidence>
<dbReference type="InterPro" id="IPR025669">
    <property type="entry name" value="AAA_dom"/>
</dbReference>
<name>A0ABU5ECL3_9PROT</name>
<evidence type="ECO:0000256" key="1">
    <source>
        <dbReference type="ARBA" id="ARBA00022741"/>
    </source>
</evidence>